<dbReference type="Proteomes" id="UP000284842">
    <property type="component" value="Unassembled WGS sequence"/>
</dbReference>
<dbReference type="InterPro" id="IPR027417">
    <property type="entry name" value="P-loop_NTPase"/>
</dbReference>
<comment type="caution">
    <text evidence="3">The sequence shown here is derived from an EMBL/GenBank/DDBJ whole genome shotgun (WGS) entry which is preliminary data.</text>
</comment>
<name>A0A409W4D0_9AGAR</name>
<dbReference type="Pfam" id="PF04548">
    <property type="entry name" value="AIG1"/>
    <property type="match status" value="1"/>
</dbReference>
<dbReference type="AlphaFoldDB" id="A0A409W4D0"/>
<dbReference type="InterPro" id="IPR006703">
    <property type="entry name" value="G_AIG1"/>
</dbReference>
<dbReference type="EMBL" id="NHTK01005820">
    <property type="protein sequence ID" value="PPQ73390.1"/>
    <property type="molecule type" value="Genomic_DNA"/>
</dbReference>
<dbReference type="Gene3D" id="3.40.50.300">
    <property type="entry name" value="P-loop containing nucleotide triphosphate hydrolases"/>
    <property type="match status" value="1"/>
</dbReference>
<keyword evidence="4" id="KW-1185">Reference proteome</keyword>
<sequence length="370" mass="41809">MENYVTTTILPRHPSSLLMPNQTEIKGPVTAVPISEGDDLKYTVAFVLILMGPTGSGKSAFIESLVSGSSPGISKDTLESVTQEAICYRMMNLRDGRSGRSVILIDTPGFLDTKISESKVIAMVKDKLNYLRKHTSNILVSMLYFERITDTRLSGSKRKSIALLKAFALTFDVNHIMIITTMWNTLWTPKQIENAERRYSCLQRDLNTTPQTITPEMKLVFPLMIIDKFEFTADSAVSIIQQTSLFHPNDQESHRPTYNSLSLDCILERISNIQQQLYILERDIKITYTPGTKNRKLRKVIQRSEKEAKATLHSLYQELYNFDSGVYQTVFPDAPCPPLPPIIPTSSFFSSSVIVPAAMNWWKNHSGRST</sequence>
<dbReference type="SUPFAM" id="SSF52540">
    <property type="entry name" value="P-loop containing nucleoside triphosphate hydrolases"/>
    <property type="match status" value="1"/>
</dbReference>
<proteinExistence type="predicted"/>
<keyword evidence="1" id="KW-0547">Nucleotide-binding</keyword>
<evidence type="ECO:0000313" key="4">
    <source>
        <dbReference type="Proteomes" id="UP000284842"/>
    </source>
</evidence>
<reference evidence="3 4" key="1">
    <citation type="journal article" date="2018" name="Evol. Lett.">
        <title>Horizontal gene cluster transfer increased hallucinogenic mushroom diversity.</title>
        <authorList>
            <person name="Reynolds H.T."/>
            <person name="Vijayakumar V."/>
            <person name="Gluck-Thaler E."/>
            <person name="Korotkin H.B."/>
            <person name="Matheny P.B."/>
            <person name="Slot J.C."/>
        </authorList>
    </citation>
    <scope>NUCLEOTIDE SEQUENCE [LARGE SCALE GENOMIC DNA]</scope>
    <source>
        <strain evidence="3 4">2629</strain>
    </source>
</reference>
<dbReference type="InParanoid" id="A0A409W4D0"/>
<dbReference type="OrthoDB" id="8954335at2759"/>
<dbReference type="STRING" id="181874.A0A409W4D0"/>
<gene>
    <name evidence="3" type="ORF">CVT24_008510</name>
</gene>
<accession>A0A409W4D0</accession>
<protein>
    <recommendedName>
        <fullName evidence="2">AIG1-type G domain-containing protein</fullName>
    </recommendedName>
</protein>
<feature type="domain" description="AIG1-type G" evidence="2">
    <location>
        <begin position="48"/>
        <end position="150"/>
    </location>
</feature>
<organism evidence="3 4">
    <name type="scientific">Panaeolus cyanescens</name>
    <dbReference type="NCBI Taxonomy" id="181874"/>
    <lineage>
        <taxon>Eukaryota</taxon>
        <taxon>Fungi</taxon>
        <taxon>Dikarya</taxon>
        <taxon>Basidiomycota</taxon>
        <taxon>Agaricomycotina</taxon>
        <taxon>Agaricomycetes</taxon>
        <taxon>Agaricomycetidae</taxon>
        <taxon>Agaricales</taxon>
        <taxon>Agaricineae</taxon>
        <taxon>Galeropsidaceae</taxon>
        <taxon>Panaeolus</taxon>
    </lineage>
</organism>
<evidence type="ECO:0000259" key="2">
    <source>
        <dbReference type="Pfam" id="PF04548"/>
    </source>
</evidence>
<evidence type="ECO:0000256" key="1">
    <source>
        <dbReference type="ARBA" id="ARBA00022741"/>
    </source>
</evidence>
<dbReference type="GO" id="GO:0005525">
    <property type="term" value="F:GTP binding"/>
    <property type="evidence" value="ECO:0007669"/>
    <property type="project" value="InterPro"/>
</dbReference>
<evidence type="ECO:0000313" key="3">
    <source>
        <dbReference type="EMBL" id="PPQ73390.1"/>
    </source>
</evidence>